<evidence type="ECO:0000256" key="1">
    <source>
        <dbReference type="ARBA" id="ARBA00004496"/>
    </source>
</evidence>
<evidence type="ECO:0000256" key="6">
    <source>
        <dbReference type="SAM" id="MobiDB-lite"/>
    </source>
</evidence>
<gene>
    <name evidence="5" type="primary">EFM5</name>
    <name evidence="7" type="ORF">MKZ38_004356</name>
</gene>
<feature type="region of interest" description="Disordered" evidence="6">
    <location>
        <begin position="116"/>
        <end position="142"/>
    </location>
</feature>
<dbReference type="InterPro" id="IPR019369">
    <property type="entry name" value="Efm5/EEF1AKMT1"/>
</dbReference>
<proteinExistence type="inferred from homology"/>
<keyword evidence="2 5" id="KW-0963">Cytoplasm</keyword>
<accession>A0AAD5WR41</accession>
<dbReference type="EC" id="2.1.1.-" evidence="5"/>
<feature type="region of interest" description="Disordered" evidence="6">
    <location>
        <begin position="269"/>
        <end position="311"/>
    </location>
</feature>
<comment type="similarity">
    <text evidence="5">Belongs to the class I-like SAM-binding methyltransferase superfamily. EFM5 family.</text>
</comment>
<evidence type="ECO:0000313" key="7">
    <source>
        <dbReference type="EMBL" id="KAJ2897843.1"/>
    </source>
</evidence>
<keyword evidence="4 5" id="KW-0808">Transferase</keyword>
<comment type="subcellular location">
    <subcellularLocation>
        <location evidence="1 5">Cytoplasm</location>
    </subcellularLocation>
</comment>
<evidence type="ECO:0000313" key="8">
    <source>
        <dbReference type="Proteomes" id="UP001201980"/>
    </source>
</evidence>
<dbReference type="AlphaFoldDB" id="A0AAD5WR41"/>
<dbReference type="Proteomes" id="UP001201980">
    <property type="component" value="Unassembled WGS sequence"/>
</dbReference>
<dbReference type="Pfam" id="PF10237">
    <property type="entry name" value="N6-adenineMlase"/>
    <property type="match status" value="1"/>
</dbReference>
<dbReference type="PANTHER" id="PTHR13200">
    <property type="entry name" value="EEF1A LYSINE METHYLTRANSFERASE 1"/>
    <property type="match status" value="1"/>
</dbReference>
<sequence>MNGVMDISELTEGSTNQNRALSSAAMAALQEFYAERDERAEKFDRLKAEAEEKEKAMRAEGKGKVWSMDAFTEDWNISQFWVSLRSSLTRHLALGFLGPGDGVGWSVARLGHCEDGKGDEEIGENEEENDEGLNHASRSKGAKGKEAVFRRYSTETAQTYARQLLAGTTSSSTIVVVSTPSTFVQLKNLVSSPPSDLHIPSPPPRLILLEHDARFEVFGKDFVWYDFNSPLKLPSDLKGAADRVILDPPFLSEECQTKSAMTVRWLVRKDPSSPPSRIDGKPANGNGGQNGCADENANRNGNANGEKSGGNKVIVCTGERMESLVMEKLYKPLGVRTTSYEVVHARGLSNEFKCYSNFECDDWQWVDS</sequence>
<comment type="function">
    <text evidence="5">S-adenosyl-L-methionine-dependent protein-lysine N-methyltransferase that trimethylates elongation factor 1-alpha at 'Lys-79'.</text>
</comment>
<keyword evidence="3 5" id="KW-0489">Methyltransferase</keyword>
<keyword evidence="8" id="KW-1185">Reference proteome</keyword>
<protein>
    <recommendedName>
        <fullName evidence="5">Protein-lysine N-methyltransferase EFM5</fullName>
        <ecNumber evidence="5">2.1.1.-</ecNumber>
    </recommendedName>
    <alternativeName>
        <fullName evidence="5">Elongation factor methyltransferase 5</fullName>
    </alternativeName>
</protein>
<dbReference type="GO" id="GO:0016279">
    <property type="term" value="F:protein-lysine N-methyltransferase activity"/>
    <property type="evidence" value="ECO:0007669"/>
    <property type="project" value="UniProtKB-UniRule"/>
</dbReference>
<evidence type="ECO:0000256" key="4">
    <source>
        <dbReference type="ARBA" id="ARBA00022679"/>
    </source>
</evidence>
<dbReference type="EMBL" id="JAKWBI020000254">
    <property type="protein sequence ID" value="KAJ2897843.1"/>
    <property type="molecule type" value="Genomic_DNA"/>
</dbReference>
<reference evidence="7" key="1">
    <citation type="submission" date="2022-07" db="EMBL/GenBank/DDBJ databases">
        <title>Draft genome sequence of Zalerion maritima ATCC 34329, a (micro)plastics degrading marine fungus.</title>
        <authorList>
            <person name="Paco A."/>
            <person name="Goncalves M.F.M."/>
            <person name="Rocha-Santos T.A.P."/>
            <person name="Alves A."/>
        </authorList>
    </citation>
    <scope>NUCLEOTIDE SEQUENCE</scope>
    <source>
        <strain evidence="7">ATCC 34329</strain>
    </source>
</reference>
<dbReference type="HAMAP" id="MF_03187">
    <property type="entry name" value="Methyltr_EFM5"/>
    <property type="match status" value="1"/>
</dbReference>
<dbReference type="PANTHER" id="PTHR13200:SF0">
    <property type="entry name" value="EEF1A LYSINE METHYLTRANSFERASE 1"/>
    <property type="match status" value="1"/>
</dbReference>
<evidence type="ECO:0000256" key="5">
    <source>
        <dbReference type="HAMAP-Rule" id="MF_03187"/>
    </source>
</evidence>
<feature type="compositionally biased region" description="Acidic residues" evidence="6">
    <location>
        <begin position="121"/>
        <end position="131"/>
    </location>
</feature>
<evidence type="ECO:0000256" key="2">
    <source>
        <dbReference type="ARBA" id="ARBA00022490"/>
    </source>
</evidence>
<organism evidence="7 8">
    <name type="scientific">Zalerion maritima</name>
    <dbReference type="NCBI Taxonomy" id="339359"/>
    <lineage>
        <taxon>Eukaryota</taxon>
        <taxon>Fungi</taxon>
        <taxon>Dikarya</taxon>
        <taxon>Ascomycota</taxon>
        <taxon>Pezizomycotina</taxon>
        <taxon>Sordariomycetes</taxon>
        <taxon>Lulworthiomycetidae</taxon>
        <taxon>Lulworthiales</taxon>
        <taxon>Lulworthiaceae</taxon>
        <taxon>Zalerion</taxon>
    </lineage>
</organism>
<dbReference type="GO" id="GO:0032259">
    <property type="term" value="P:methylation"/>
    <property type="evidence" value="ECO:0007669"/>
    <property type="project" value="UniProtKB-KW"/>
</dbReference>
<name>A0AAD5WR41_9PEZI</name>
<comment type="caution">
    <text evidence="7">The sequence shown here is derived from an EMBL/GenBank/DDBJ whole genome shotgun (WGS) entry which is preliminary data.</text>
</comment>
<dbReference type="InterPro" id="IPR041370">
    <property type="entry name" value="Mlase_EEF1AKMT1/ZCCHC4"/>
</dbReference>
<evidence type="ECO:0000256" key="3">
    <source>
        <dbReference type="ARBA" id="ARBA00022603"/>
    </source>
</evidence>
<dbReference type="GO" id="GO:0005737">
    <property type="term" value="C:cytoplasm"/>
    <property type="evidence" value="ECO:0007669"/>
    <property type="project" value="UniProtKB-SubCell"/>
</dbReference>